<evidence type="ECO:0000313" key="1">
    <source>
        <dbReference type="EMBL" id="KAK7503505.1"/>
    </source>
</evidence>
<gene>
    <name evidence="1" type="ORF">BaRGS_00005426</name>
</gene>
<dbReference type="Proteomes" id="UP001519460">
    <property type="component" value="Unassembled WGS sequence"/>
</dbReference>
<dbReference type="EMBL" id="JACVVK020000020">
    <property type="protein sequence ID" value="KAK7503505.1"/>
    <property type="molecule type" value="Genomic_DNA"/>
</dbReference>
<name>A0ABD0LWH3_9CAEN</name>
<proteinExistence type="predicted"/>
<evidence type="ECO:0000313" key="2">
    <source>
        <dbReference type="Proteomes" id="UP001519460"/>
    </source>
</evidence>
<protein>
    <submittedName>
        <fullName evidence="1">Uncharacterized protein</fullName>
    </submittedName>
</protein>
<comment type="caution">
    <text evidence="1">The sequence shown here is derived from an EMBL/GenBank/DDBJ whole genome shotgun (WGS) entry which is preliminary data.</text>
</comment>
<dbReference type="AlphaFoldDB" id="A0ABD0LWH3"/>
<sequence length="134" mass="14995">MRQQGGLASKIAASEVAFSWQENLLFYLPSLEARGEATGWVRQKPLAQRNIADGGPEDRSAKFALITSAECLGRRTDSFPLGNPQSSWRCEGIDNLSTARNCRHTGLSRDAPVFRHKWRVFKLSHSSPSDYSRE</sequence>
<organism evidence="1 2">
    <name type="scientific">Batillaria attramentaria</name>
    <dbReference type="NCBI Taxonomy" id="370345"/>
    <lineage>
        <taxon>Eukaryota</taxon>
        <taxon>Metazoa</taxon>
        <taxon>Spiralia</taxon>
        <taxon>Lophotrochozoa</taxon>
        <taxon>Mollusca</taxon>
        <taxon>Gastropoda</taxon>
        <taxon>Caenogastropoda</taxon>
        <taxon>Sorbeoconcha</taxon>
        <taxon>Cerithioidea</taxon>
        <taxon>Batillariidae</taxon>
        <taxon>Batillaria</taxon>
    </lineage>
</organism>
<accession>A0ABD0LWH3</accession>
<keyword evidence="2" id="KW-1185">Reference proteome</keyword>
<reference evidence="1 2" key="1">
    <citation type="journal article" date="2023" name="Sci. Data">
        <title>Genome assembly of the Korean intertidal mud-creeper Batillaria attramentaria.</title>
        <authorList>
            <person name="Patra A.K."/>
            <person name="Ho P.T."/>
            <person name="Jun S."/>
            <person name="Lee S.J."/>
            <person name="Kim Y."/>
            <person name="Won Y.J."/>
        </authorList>
    </citation>
    <scope>NUCLEOTIDE SEQUENCE [LARGE SCALE GENOMIC DNA]</scope>
    <source>
        <strain evidence="1">Wonlab-2016</strain>
    </source>
</reference>